<keyword evidence="3" id="KW-1185">Reference proteome</keyword>
<gene>
    <name evidence="2" type="ORF">P9847_03300</name>
</gene>
<proteinExistence type="predicted"/>
<reference evidence="2 3" key="1">
    <citation type="submission" date="2023-03" db="EMBL/GenBank/DDBJ databases">
        <title>Bacillus Genome Sequencing.</title>
        <authorList>
            <person name="Dunlap C."/>
        </authorList>
    </citation>
    <scope>NUCLEOTIDE SEQUENCE [LARGE SCALE GENOMIC DNA]</scope>
    <source>
        <strain evidence="2 3">NRS-52</strain>
    </source>
</reference>
<dbReference type="EMBL" id="JARTLD010000008">
    <property type="protein sequence ID" value="MED5016331.1"/>
    <property type="molecule type" value="Genomic_DNA"/>
</dbReference>
<dbReference type="Pfam" id="PF13243">
    <property type="entry name" value="SQHop_cyclase_C"/>
    <property type="match status" value="1"/>
</dbReference>
<dbReference type="InterPro" id="IPR032696">
    <property type="entry name" value="SQ_cyclase_C"/>
</dbReference>
<feature type="domain" description="Squalene cyclase C-terminal" evidence="1">
    <location>
        <begin position="1"/>
        <end position="96"/>
    </location>
</feature>
<evidence type="ECO:0000259" key="1">
    <source>
        <dbReference type="Pfam" id="PF13243"/>
    </source>
</evidence>
<evidence type="ECO:0000313" key="2">
    <source>
        <dbReference type="EMBL" id="MED5016331.1"/>
    </source>
</evidence>
<protein>
    <submittedName>
        <fullName evidence="2">Squalene--hopene cyclase</fullName>
    </submittedName>
</protein>
<dbReference type="Proteomes" id="UP001343257">
    <property type="component" value="Unassembled WGS sequence"/>
</dbReference>
<feature type="non-terminal residue" evidence="2">
    <location>
        <position position="1"/>
    </location>
</feature>
<sequence>DGGWGESCRSDAAGAYVPAPYSTVVQTAWALDALIAVYDQPTGVMEEAMPLLIAWNREEGGRRAAYPTGAGLPGHFYIRYHSYPRIWPLLTLAHYAQKYGIV</sequence>
<comment type="caution">
    <text evidence="2">The sequence shown here is derived from an EMBL/GenBank/DDBJ whole genome shotgun (WGS) entry which is preliminary data.</text>
</comment>
<dbReference type="SUPFAM" id="SSF48239">
    <property type="entry name" value="Terpenoid cyclases/Protein prenyltransferases"/>
    <property type="match status" value="1"/>
</dbReference>
<evidence type="ECO:0000313" key="3">
    <source>
        <dbReference type="Proteomes" id="UP001343257"/>
    </source>
</evidence>
<dbReference type="Gene3D" id="1.50.10.20">
    <property type="match status" value="1"/>
</dbReference>
<dbReference type="InterPro" id="IPR008930">
    <property type="entry name" value="Terpenoid_cyclase/PrenylTrfase"/>
</dbReference>
<accession>A0ABU6PQA1</accession>
<name>A0ABU6PQA1_9BACL</name>
<organism evidence="2 3">
    <name type="scientific">Paenibacillus chibensis</name>
    <dbReference type="NCBI Taxonomy" id="59846"/>
    <lineage>
        <taxon>Bacteria</taxon>
        <taxon>Bacillati</taxon>
        <taxon>Bacillota</taxon>
        <taxon>Bacilli</taxon>
        <taxon>Bacillales</taxon>
        <taxon>Paenibacillaceae</taxon>
        <taxon>Paenibacillus</taxon>
    </lineage>
</organism>